<sequence>MRICNKYKQIIRPTHRNIRNLRMPDCVYQYDKSNKVIKPQVYKCASGNQEYCQRHTVRMKEAKKRMLKPNHVEKVYLHRIQMWLVSWLAEWLAGWLAGWLARWLTGWQYNCK</sequence>
<keyword evidence="3" id="KW-1185">Reference proteome</keyword>
<feature type="transmembrane region" description="Helical" evidence="1">
    <location>
        <begin position="84"/>
        <end position="104"/>
    </location>
</feature>
<dbReference type="Proteomes" id="UP000091820">
    <property type="component" value="Unassembled WGS sequence"/>
</dbReference>
<reference evidence="3" key="1">
    <citation type="submission" date="2014-03" db="EMBL/GenBank/DDBJ databases">
        <authorList>
            <person name="Aksoy S."/>
            <person name="Warren W."/>
            <person name="Wilson R.K."/>
        </authorList>
    </citation>
    <scope>NUCLEOTIDE SEQUENCE [LARGE SCALE GENOMIC DNA]</scope>
    <source>
        <strain evidence="3">IAEA</strain>
    </source>
</reference>
<reference evidence="2" key="2">
    <citation type="submission" date="2020-05" db="UniProtKB">
        <authorList>
            <consortium name="EnsemblMetazoa"/>
        </authorList>
    </citation>
    <scope>IDENTIFICATION</scope>
    <source>
        <strain evidence="2">IAEA</strain>
    </source>
</reference>
<keyword evidence="1" id="KW-1133">Transmembrane helix</keyword>
<organism evidence="2 3">
    <name type="scientific">Glossina brevipalpis</name>
    <dbReference type="NCBI Taxonomy" id="37001"/>
    <lineage>
        <taxon>Eukaryota</taxon>
        <taxon>Metazoa</taxon>
        <taxon>Ecdysozoa</taxon>
        <taxon>Arthropoda</taxon>
        <taxon>Hexapoda</taxon>
        <taxon>Insecta</taxon>
        <taxon>Pterygota</taxon>
        <taxon>Neoptera</taxon>
        <taxon>Endopterygota</taxon>
        <taxon>Diptera</taxon>
        <taxon>Brachycera</taxon>
        <taxon>Muscomorpha</taxon>
        <taxon>Hippoboscoidea</taxon>
        <taxon>Glossinidae</taxon>
        <taxon>Glossina</taxon>
    </lineage>
</organism>
<evidence type="ECO:0000313" key="3">
    <source>
        <dbReference type="Proteomes" id="UP000091820"/>
    </source>
</evidence>
<accession>A0A1A9W0K1</accession>
<evidence type="ECO:0000313" key="2">
    <source>
        <dbReference type="EnsemblMetazoa" id="GBRI002007-PA"/>
    </source>
</evidence>
<protein>
    <submittedName>
        <fullName evidence="2">Uncharacterized protein</fullName>
    </submittedName>
</protein>
<dbReference type="EnsemblMetazoa" id="GBRI002007-RA">
    <property type="protein sequence ID" value="GBRI002007-PA"/>
    <property type="gene ID" value="GBRI002007"/>
</dbReference>
<evidence type="ECO:0000256" key="1">
    <source>
        <dbReference type="SAM" id="Phobius"/>
    </source>
</evidence>
<keyword evidence="1" id="KW-0472">Membrane</keyword>
<keyword evidence="1" id="KW-0812">Transmembrane</keyword>
<name>A0A1A9W0K1_9MUSC</name>
<proteinExistence type="predicted"/>
<dbReference type="AlphaFoldDB" id="A0A1A9W0K1"/>
<dbReference type="VEuPathDB" id="VectorBase:GBRI002007"/>